<dbReference type="InterPro" id="IPR011793">
    <property type="entry name" value="YbdK"/>
</dbReference>
<reference evidence="7 8" key="1">
    <citation type="submission" date="2018-10" db="EMBL/GenBank/DDBJ databases">
        <title>Sequencing the genomes of 1000 actinobacteria strains.</title>
        <authorList>
            <person name="Klenk H.-P."/>
        </authorList>
    </citation>
    <scope>NUCLEOTIDE SEQUENCE [LARGE SCALE GENOMIC DNA]</scope>
    <source>
        <strain evidence="7 8">DSM 43911</strain>
    </source>
</reference>
<proteinExistence type="inferred from homology"/>
<dbReference type="EC" id="6.3.2.2" evidence="5"/>
<feature type="compositionally biased region" description="Gly residues" evidence="6">
    <location>
        <begin position="337"/>
        <end position="351"/>
    </location>
</feature>
<evidence type="ECO:0000256" key="6">
    <source>
        <dbReference type="SAM" id="MobiDB-lite"/>
    </source>
</evidence>
<comment type="catalytic activity">
    <reaction evidence="4 5">
        <text>L-cysteine + L-glutamate + ATP = gamma-L-glutamyl-L-cysteine + ADP + phosphate + H(+)</text>
        <dbReference type="Rhea" id="RHEA:13285"/>
        <dbReference type="ChEBI" id="CHEBI:15378"/>
        <dbReference type="ChEBI" id="CHEBI:29985"/>
        <dbReference type="ChEBI" id="CHEBI:30616"/>
        <dbReference type="ChEBI" id="CHEBI:35235"/>
        <dbReference type="ChEBI" id="CHEBI:43474"/>
        <dbReference type="ChEBI" id="CHEBI:58173"/>
        <dbReference type="ChEBI" id="CHEBI:456216"/>
        <dbReference type="EC" id="6.3.2.2"/>
    </reaction>
</comment>
<protein>
    <recommendedName>
        <fullName evidence="5">Putative glutamate--cysteine ligase 2</fullName>
        <ecNumber evidence="5">6.3.2.2</ecNumber>
    </recommendedName>
    <alternativeName>
        <fullName evidence="5">Gamma-glutamylcysteine synthetase 2</fullName>
        <shortName evidence="5">GCS 2</shortName>
        <shortName evidence="5">Gamma-GCS 2</shortName>
    </alternativeName>
</protein>
<dbReference type="HAMAP" id="MF_01609">
    <property type="entry name" value="Glu_cys_ligase_2"/>
    <property type="match status" value="1"/>
</dbReference>
<feature type="region of interest" description="Disordered" evidence="6">
    <location>
        <begin position="330"/>
        <end position="351"/>
    </location>
</feature>
<keyword evidence="3 5" id="KW-0067">ATP-binding</keyword>
<keyword evidence="8" id="KW-1185">Reference proteome</keyword>
<dbReference type="EMBL" id="RBXR01000001">
    <property type="protein sequence ID" value="RKT67774.1"/>
    <property type="molecule type" value="Genomic_DNA"/>
</dbReference>
<dbReference type="PANTHER" id="PTHR36510">
    <property type="entry name" value="GLUTAMATE--CYSTEINE LIGASE 2-RELATED"/>
    <property type="match status" value="1"/>
</dbReference>
<evidence type="ECO:0000256" key="1">
    <source>
        <dbReference type="ARBA" id="ARBA00022598"/>
    </source>
</evidence>
<comment type="similarity">
    <text evidence="5">Belongs to the glutamate--cysteine ligase type 2 family. YbdK subfamily.</text>
</comment>
<sequence length="378" mass="39567">MEEEFLLVDAESRAAVPLAREVLARVGGLPGGEVHGELHATQVEFASGVCTRVDELREQLTGGRRRLARAARDVGALLVPAGAPVLGGAPPPRLEDERFGRITELYRGQVADYQCCGCHVHVGVPDRETAVAVLNHLRPWLPTLLALSVNSPFAHGRDTGFGSWRMVEQSRFPGSGVPPRFASAAAYDAAVDRLVACGVVVDRGMSFWLARLSPRYPTVEVRAADTAATVDRAVAQAVLTRALVDRALADLAEGREGPDLDDQVLAAAVWTASRYGLDGPGVDPWRGVRVPATDLVAALARHVGITQVEAEDGGARMQRRLAAGPELSGVRGTMEAGAGGRAPGEAEVGGSGSENLVAVVDALAAACIGEPEPGNPPS</sequence>
<evidence type="ECO:0000256" key="2">
    <source>
        <dbReference type="ARBA" id="ARBA00022741"/>
    </source>
</evidence>
<dbReference type="PANTHER" id="PTHR36510:SF1">
    <property type="entry name" value="GLUTAMATE--CYSTEINE LIGASE 2-RELATED"/>
    <property type="match status" value="1"/>
</dbReference>
<evidence type="ECO:0000313" key="8">
    <source>
        <dbReference type="Proteomes" id="UP000272729"/>
    </source>
</evidence>
<keyword evidence="2 5" id="KW-0547">Nucleotide-binding</keyword>
<dbReference type="SUPFAM" id="SSF55931">
    <property type="entry name" value="Glutamine synthetase/guanido kinase"/>
    <property type="match status" value="1"/>
</dbReference>
<dbReference type="AlphaFoldDB" id="A0A495X3M7"/>
<organism evidence="7 8">
    <name type="scientific">Saccharothrix variisporea</name>
    <dbReference type="NCBI Taxonomy" id="543527"/>
    <lineage>
        <taxon>Bacteria</taxon>
        <taxon>Bacillati</taxon>
        <taxon>Actinomycetota</taxon>
        <taxon>Actinomycetes</taxon>
        <taxon>Pseudonocardiales</taxon>
        <taxon>Pseudonocardiaceae</taxon>
        <taxon>Saccharothrix</taxon>
    </lineage>
</organism>
<evidence type="ECO:0000313" key="7">
    <source>
        <dbReference type="EMBL" id="RKT67774.1"/>
    </source>
</evidence>
<comment type="function">
    <text evidence="5">ATP-dependent carboxylate-amine ligase which exhibits weak glutamate--cysteine ligase activity.</text>
</comment>
<dbReference type="Pfam" id="PF04107">
    <property type="entry name" value="GCS2"/>
    <property type="match status" value="1"/>
</dbReference>
<dbReference type="Proteomes" id="UP000272729">
    <property type="component" value="Unassembled WGS sequence"/>
</dbReference>
<accession>A0A495X3M7</accession>
<evidence type="ECO:0000256" key="4">
    <source>
        <dbReference type="ARBA" id="ARBA00048819"/>
    </source>
</evidence>
<dbReference type="Gene3D" id="3.30.590.20">
    <property type="match status" value="1"/>
</dbReference>
<dbReference type="InterPro" id="IPR050141">
    <property type="entry name" value="GCL_type2/YbdK_subfam"/>
</dbReference>
<evidence type="ECO:0000256" key="5">
    <source>
        <dbReference type="HAMAP-Rule" id="MF_01609"/>
    </source>
</evidence>
<dbReference type="GO" id="GO:0042398">
    <property type="term" value="P:modified amino acid biosynthetic process"/>
    <property type="evidence" value="ECO:0007669"/>
    <property type="project" value="InterPro"/>
</dbReference>
<dbReference type="NCBIfam" id="TIGR02050">
    <property type="entry name" value="gshA_cyan_rel"/>
    <property type="match status" value="1"/>
</dbReference>
<dbReference type="InterPro" id="IPR006336">
    <property type="entry name" value="GCS2"/>
</dbReference>
<evidence type="ECO:0000256" key="3">
    <source>
        <dbReference type="ARBA" id="ARBA00022840"/>
    </source>
</evidence>
<dbReference type="InterPro" id="IPR014746">
    <property type="entry name" value="Gln_synth/guanido_kin_cat_dom"/>
</dbReference>
<name>A0A495X3M7_9PSEU</name>
<dbReference type="GO" id="GO:0005524">
    <property type="term" value="F:ATP binding"/>
    <property type="evidence" value="ECO:0007669"/>
    <property type="project" value="UniProtKB-KW"/>
</dbReference>
<comment type="caution">
    <text evidence="7">The sequence shown here is derived from an EMBL/GenBank/DDBJ whole genome shotgun (WGS) entry which is preliminary data.</text>
</comment>
<gene>
    <name evidence="7" type="ORF">DFJ66_0950</name>
</gene>
<keyword evidence="1 5" id="KW-0436">Ligase</keyword>
<dbReference type="GO" id="GO:0004357">
    <property type="term" value="F:glutamate-cysteine ligase activity"/>
    <property type="evidence" value="ECO:0007669"/>
    <property type="project" value="UniProtKB-EC"/>
</dbReference>